<dbReference type="VEuPathDB" id="TriTrypDB:LtaPh_1712900"/>
<feature type="compositionally biased region" description="Polar residues" evidence="2">
    <location>
        <begin position="1108"/>
        <end position="1128"/>
    </location>
</feature>
<feature type="compositionally biased region" description="Basic and acidic residues" evidence="2">
    <location>
        <begin position="637"/>
        <end position="649"/>
    </location>
</feature>
<dbReference type="InterPro" id="IPR053233">
    <property type="entry name" value="ABRA-related"/>
</dbReference>
<dbReference type="Pfam" id="PF00397">
    <property type="entry name" value="WW"/>
    <property type="match status" value="1"/>
</dbReference>
<gene>
    <name evidence="4" type="ORF">LtaPh_1712900</name>
</gene>
<feature type="compositionally biased region" description="Polar residues" evidence="2">
    <location>
        <begin position="294"/>
        <end position="304"/>
    </location>
</feature>
<evidence type="ECO:0000313" key="4">
    <source>
        <dbReference type="EMBL" id="GET87673.1"/>
    </source>
</evidence>
<dbReference type="Proteomes" id="UP000419144">
    <property type="component" value="Unassembled WGS sequence"/>
</dbReference>
<feature type="region of interest" description="Disordered" evidence="2">
    <location>
        <begin position="284"/>
        <end position="307"/>
    </location>
</feature>
<feature type="domain" description="WW" evidence="3">
    <location>
        <begin position="135"/>
        <end position="168"/>
    </location>
</feature>
<dbReference type="InterPro" id="IPR001202">
    <property type="entry name" value="WW_dom"/>
</dbReference>
<feature type="coiled-coil region" evidence="1">
    <location>
        <begin position="1304"/>
        <end position="1371"/>
    </location>
</feature>
<dbReference type="PROSITE" id="PS50020">
    <property type="entry name" value="WW_DOMAIN_2"/>
    <property type="match status" value="1"/>
</dbReference>
<feature type="coiled-coil region" evidence="1">
    <location>
        <begin position="823"/>
        <end position="936"/>
    </location>
</feature>
<proteinExistence type="predicted"/>
<dbReference type="EMBL" id="BLBS01000022">
    <property type="protein sequence ID" value="GET87673.1"/>
    <property type="molecule type" value="Genomic_DNA"/>
</dbReference>
<feature type="coiled-coil region" evidence="1">
    <location>
        <begin position="329"/>
        <end position="356"/>
    </location>
</feature>
<dbReference type="OrthoDB" id="6344460at2759"/>
<feature type="region of interest" description="Disordered" evidence="2">
    <location>
        <begin position="180"/>
        <end position="209"/>
    </location>
</feature>
<feature type="region of interest" description="Disordered" evidence="2">
    <location>
        <begin position="1081"/>
        <end position="1142"/>
    </location>
</feature>
<dbReference type="Gene3D" id="3.30.1470.10">
    <property type="entry name" value="Photosystem I PsaD, reaction center subunit II"/>
    <property type="match status" value="1"/>
</dbReference>
<dbReference type="PANTHER" id="PTHR21715:SF3">
    <property type="entry name" value="WW DOMAIN-CONTAINING PROTEIN"/>
    <property type="match status" value="1"/>
</dbReference>
<feature type="compositionally biased region" description="Low complexity" evidence="2">
    <location>
        <begin position="1396"/>
        <end position="1407"/>
    </location>
</feature>
<dbReference type="CDD" id="cd00201">
    <property type="entry name" value="WW"/>
    <property type="match status" value="1"/>
</dbReference>
<accession>A0A640KDL7</accession>
<comment type="caution">
    <text evidence="4">The sequence shown here is derived from an EMBL/GenBank/DDBJ whole genome shotgun (WGS) entry which is preliminary data.</text>
</comment>
<dbReference type="PANTHER" id="PTHR21715">
    <property type="entry name" value="RH04127P"/>
    <property type="match status" value="1"/>
</dbReference>
<dbReference type="SMART" id="SM00456">
    <property type="entry name" value="WW"/>
    <property type="match status" value="1"/>
</dbReference>
<evidence type="ECO:0000313" key="5">
    <source>
        <dbReference type="Proteomes" id="UP000419144"/>
    </source>
</evidence>
<protein>
    <recommendedName>
        <fullName evidence="3">WW domain-containing protein</fullName>
    </recommendedName>
</protein>
<dbReference type="InterPro" id="IPR036020">
    <property type="entry name" value="WW_dom_sf"/>
</dbReference>
<reference evidence="4" key="1">
    <citation type="submission" date="2019-11" db="EMBL/GenBank/DDBJ databases">
        <title>Leishmania tarentolae CDS.</title>
        <authorList>
            <person name="Goto Y."/>
            <person name="Yamagishi J."/>
        </authorList>
    </citation>
    <scope>NUCLEOTIDE SEQUENCE [LARGE SCALE GENOMIC DNA]</scope>
    <source>
        <strain evidence="4">Parrot Tar II</strain>
    </source>
</reference>
<dbReference type="SUPFAM" id="SSF51045">
    <property type="entry name" value="WW domain"/>
    <property type="match status" value="1"/>
</dbReference>
<feature type="coiled-coil region" evidence="1">
    <location>
        <begin position="401"/>
        <end position="454"/>
    </location>
</feature>
<evidence type="ECO:0000256" key="1">
    <source>
        <dbReference type="SAM" id="Coils"/>
    </source>
</evidence>
<feature type="region of interest" description="Disordered" evidence="2">
    <location>
        <begin position="592"/>
        <end position="649"/>
    </location>
</feature>
<evidence type="ECO:0000256" key="2">
    <source>
        <dbReference type="SAM" id="MobiDB-lite"/>
    </source>
</evidence>
<organism evidence="4 5">
    <name type="scientific">Leishmania tarentolae</name>
    <name type="common">Sauroleishmania tarentolae</name>
    <dbReference type="NCBI Taxonomy" id="5689"/>
    <lineage>
        <taxon>Eukaryota</taxon>
        <taxon>Discoba</taxon>
        <taxon>Euglenozoa</taxon>
        <taxon>Kinetoplastea</taxon>
        <taxon>Metakinetoplastina</taxon>
        <taxon>Trypanosomatida</taxon>
        <taxon>Trypanosomatidae</taxon>
        <taxon>Leishmaniinae</taxon>
        <taxon>Leishmania</taxon>
        <taxon>lizard Leishmania</taxon>
    </lineage>
</organism>
<sequence length="1474" mass="158503">MRSKRVFSYFLRPSSLTSISQPPPTHPHPHNHISEGQVLHTYCAHVCVCVRTRLDAPIPLQRIRWLPSTSSMNEIPSSGEVFRAEDGTVSTVLPSNYGQDYEASEGELEEYAEYIGIDPAKEPELMWIAKEGLRAPLPEDWRACQTDDNEVYYFNFQTGESLWDHPMDEHFKAQVINERAKRGGGGGGRSVGATVGDAPRTGRTTAGTGSTKTIAESFFLKPTAALPSNRTPGSLAEIGGAGVAASPTGITTAKGIQSPGVSMKDGASASRALPGMSDILGLSSTSSPPLSCGASRSTATTGLSRTKEKEAALRKRLEEGNKAQLRTLRIELDKKVDAERQRLAEARTKLQKELDTAWEERRSSAAGGTVPASSAASVATQCHLQIDQEVKEIEESWKARLHDVGARVRELQQKVEEKQQTLLQTFQQSPEELRKTLEERNAAEVAQLREAKKKESDAALAQLKSEQASALTEAQLHANNTVAAAAKATEAEFEKKLEERRVQNEAMLASLKAMVESKQADLASKEKATAAASSTATAPNASAAAAAAGVPSDVEEATIAAAQAAADAEVAKAREASAAVVERLRVEYAAKKSEKEASLKAAQQKTSPLSRSSITPSAMSSPTGGLSSTGDGFSAAEQKKLDEENQKLRDEADRAARIFEEETKIMVENKRAGRPLTAAPSADVAASVSAEAIAALGRTANQEQRAREAENTRHFMVMKQLEAKHDQAVRTLKAHFDKNLASSISSSAPNVFNPRQQPSFATQLAARKREWLRDHPAPSAEMPTLPPIPELPAATLQSDAAAVRMPDEEEQAKLIKMRLAQVREEAQQQYDKEAQALQTARQEELETWRETYRSSRLVEVEKAMSALREAAAEADALAGEGQRLEKLQSELQALSASILDSDKEHEHQTGALAERIADLEASLAQLRIRERHEEEALAEQLRSQQQALLLKDANKHSPSAHAADISASAFPSSTAAPASSELHISEEEAASEAAALRARWTALLEELRAAVQREMETYQRALDESTAQNNTTSASGAVGAHPADSAVALVTANAGAQVHTVSTPRDRGPVTCAISSLPPPAPSAILSGSTLPGQLGALQEQKPPQPTPSSLAVGSTATNSSGYSNSLQRHSRESDNSGAGSMIMGSAATRVTASSSVPQLRIMGAYLGETGAHTALPVQRPRHSSLPQSHSPEQPHQLWNDAGAMPSSEAPLGGRGEHQDVCRNASVSCAAAPWVTVPGGTQGGGPTACTSAASAQQAMETPDGRFGYSGGPTTGGVSVDVDVVRARHHAARLASLQQTVRARRRALQARRHEMEALRDEWRADMRSCKQQGDRAMACQLLEVKAELEVRARDLNEEVLQLKQMHEGVREEVRQFRRWVDLHQQPEGQLMRGSGGNDSSSAAGRDSGFTANKPMYMCRGEGDWSLASSSKTNDVMGLLHSMVDRTERLEELLLLSRLETHSPSAHQSGMQHSAR</sequence>
<feature type="compositionally biased region" description="Polar residues" evidence="2">
    <location>
        <begin position="603"/>
        <end position="631"/>
    </location>
</feature>
<feature type="region of interest" description="Disordered" evidence="2">
    <location>
        <begin position="1178"/>
        <end position="1219"/>
    </location>
</feature>
<evidence type="ECO:0000259" key="3">
    <source>
        <dbReference type="PROSITE" id="PS50020"/>
    </source>
</evidence>
<feature type="compositionally biased region" description="Polar residues" evidence="2">
    <location>
        <begin position="1185"/>
        <end position="1194"/>
    </location>
</feature>
<keyword evidence="5" id="KW-1185">Reference proteome</keyword>
<name>A0A640KDL7_LEITA</name>
<feature type="region of interest" description="Disordered" evidence="2">
    <location>
        <begin position="1385"/>
        <end position="1410"/>
    </location>
</feature>
<keyword evidence="1" id="KW-0175">Coiled coil</keyword>